<organism evidence="1 3">
    <name type="scientific">Pseudomonas syringae pv. actinidiae</name>
    <dbReference type="NCBI Taxonomy" id="103796"/>
    <lineage>
        <taxon>Bacteria</taxon>
        <taxon>Pseudomonadati</taxon>
        <taxon>Pseudomonadota</taxon>
        <taxon>Gammaproteobacteria</taxon>
        <taxon>Pseudomonadales</taxon>
        <taxon>Pseudomonadaceae</taxon>
        <taxon>Pseudomonas</taxon>
        <taxon>Pseudomonas syringae</taxon>
    </lineage>
</organism>
<accession>A0A2V0QC88</accession>
<dbReference type="EMBL" id="BGJZ01000196">
    <property type="protein sequence ID" value="GBH10706.1"/>
    <property type="molecule type" value="Genomic_DNA"/>
</dbReference>
<protein>
    <submittedName>
        <fullName evidence="1">Uncharacterized protein</fullName>
    </submittedName>
</protein>
<dbReference type="AlphaFoldDB" id="A0A2V0QC88"/>
<reference evidence="2 4" key="2">
    <citation type="submission" date="2018-04" db="EMBL/GenBank/DDBJ databases">
        <title>Draft genome sequence of Pseudomonas syringae pv. actinidiae biovar 3 strains isolated from kiwifruit in Kagawa prefecture.</title>
        <authorList>
            <person name="Tabuchi M."/>
            <person name="Saito M."/>
            <person name="Fujiwara S."/>
            <person name="Sasa N."/>
            <person name="Akimitsu K."/>
            <person name="Gomi K."/>
            <person name="Konishi-Sugita S."/>
            <person name="Hamano K."/>
            <person name="Kataoka I."/>
        </authorList>
    </citation>
    <scope>NUCLEOTIDE SEQUENCE [LARGE SCALE GENOMIC DNA]</scope>
    <source>
        <strain evidence="2 4">MAFF212211</strain>
    </source>
</reference>
<evidence type="ECO:0000313" key="3">
    <source>
        <dbReference type="Proteomes" id="UP000247480"/>
    </source>
</evidence>
<dbReference type="Proteomes" id="UP000248291">
    <property type="component" value="Unassembled WGS sequence"/>
</dbReference>
<dbReference type="Proteomes" id="UP000247480">
    <property type="component" value="Unassembled WGS sequence"/>
</dbReference>
<reference evidence="1 3" key="1">
    <citation type="submission" date="2018-04" db="EMBL/GenBank/DDBJ databases">
        <title>Draft genome sequence of Pseudomonas syringae pv. actinidiae biovar 1 strains isolated from kiwifruit in Kagawa prefecture.</title>
        <authorList>
            <person name="Tabuchi M."/>
            <person name="Saito M."/>
            <person name="Fujiwara S."/>
            <person name="Sasa N."/>
            <person name="Akimitsu K."/>
            <person name="Gomi K."/>
            <person name="Konishi-Sugita S."/>
            <person name="Hamano K."/>
            <person name="Kataoka I."/>
        </authorList>
    </citation>
    <scope>NUCLEOTIDE SEQUENCE [LARGE SCALE GENOMIC DNA]</scope>
    <source>
        <strain evidence="1 3">MAFF212206</strain>
    </source>
</reference>
<gene>
    <name evidence="1" type="ORF">KPSA1_04127</name>
    <name evidence="2" type="ORF">KPSA3_03182</name>
</gene>
<evidence type="ECO:0000313" key="1">
    <source>
        <dbReference type="EMBL" id="GBH10706.1"/>
    </source>
</evidence>
<evidence type="ECO:0000313" key="2">
    <source>
        <dbReference type="EMBL" id="GBH17219.1"/>
    </source>
</evidence>
<dbReference type="EMBL" id="BGKA01000098">
    <property type="protein sequence ID" value="GBH17219.1"/>
    <property type="molecule type" value="Genomic_DNA"/>
</dbReference>
<sequence length="53" mass="6043">MCFSFQMRGIGVAAAVKRARQQATAARAVRVWRGGVALRRRRQPVATRQERFL</sequence>
<evidence type="ECO:0000313" key="4">
    <source>
        <dbReference type="Proteomes" id="UP000248291"/>
    </source>
</evidence>
<comment type="caution">
    <text evidence="1">The sequence shown here is derived from an EMBL/GenBank/DDBJ whole genome shotgun (WGS) entry which is preliminary data.</text>
</comment>
<proteinExistence type="predicted"/>
<name>A0A2V0QC88_PSESF</name>